<gene>
    <name evidence="2" type="ORF">PSTG_06222</name>
</gene>
<protein>
    <recommendedName>
        <fullName evidence="4">No apical meristem-associated C-terminal domain-containing protein</fullName>
    </recommendedName>
</protein>
<feature type="compositionally biased region" description="Polar residues" evidence="1">
    <location>
        <begin position="208"/>
        <end position="226"/>
    </location>
</feature>
<feature type="region of interest" description="Disordered" evidence="1">
    <location>
        <begin position="21"/>
        <end position="56"/>
    </location>
</feature>
<evidence type="ECO:0008006" key="4">
    <source>
        <dbReference type="Google" id="ProtNLM"/>
    </source>
</evidence>
<evidence type="ECO:0000313" key="2">
    <source>
        <dbReference type="EMBL" id="KNF00530.1"/>
    </source>
</evidence>
<dbReference type="AlphaFoldDB" id="A0A0L0VNF6"/>
<dbReference type="OrthoDB" id="2506822at2759"/>
<feature type="region of interest" description="Disordered" evidence="1">
    <location>
        <begin position="197"/>
        <end position="247"/>
    </location>
</feature>
<sequence length="247" mass="27932">MSENPFDPMLDHLGSEILPAASLLGSEKPPAASPAHTFPRKRKADPEPAPPLIPKKNWSIDEDKALCTAWLETTRDPVVGTGQKSDTFWERIHKYYAELVEKVNKEKKNLKSFNPIVIRLVGSVECRWGHILKFVNKFIGFYSQCEDRLKSGHTRDQILSEAKEMLKNQCKTRYNLDHCYVILKEAAKFKMARDEVNARETKAKTPKPKQSQTALNTPSTSANRASSPAIIDVEDEEPLERSTLGNE</sequence>
<proteinExistence type="predicted"/>
<keyword evidence="3" id="KW-1185">Reference proteome</keyword>
<organism evidence="2 3">
    <name type="scientific">Puccinia striiformis f. sp. tritici PST-78</name>
    <dbReference type="NCBI Taxonomy" id="1165861"/>
    <lineage>
        <taxon>Eukaryota</taxon>
        <taxon>Fungi</taxon>
        <taxon>Dikarya</taxon>
        <taxon>Basidiomycota</taxon>
        <taxon>Pucciniomycotina</taxon>
        <taxon>Pucciniomycetes</taxon>
        <taxon>Pucciniales</taxon>
        <taxon>Pucciniaceae</taxon>
        <taxon>Puccinia</taxon>
    </lineage>
</organism>
<comment type="caution">
    <text evidence="2">The sequence shown here is derived from an EMBL/GenBank/DDBJ whole genome shotgun (WGS) entry which is preliminary data.</text>
</comment>
<evidence type="ECO:0000313" key="3">
    <source>
        <dbReference type="Proteomes" id="UP000054564"/>
    </source>
</evidence>
<dbReference type="EMBL" id="AJIL01000036">
    <property type="protein sequence ID" value="KNF00530.1"/>
    <property type="molecule type" value="Genomic_DNA"/>
</dbReference>
<dbReference type="PANTHER" id="PTHR45125">
    <property type="entry name" value="F21J9.4-RELATED"/>
    <property type="match status" value="1"/>
</dbReference>
<evidence type="ECO:0000256" key="1">
    <source>
        <dbReference type="SAM" id="MobiDB-lite"/>
    </source>
</evidence>
<reference evidence="3" key="1">
    <citation type="submission" date="2014-03" db="EMBL/GenBank/DDBJ databases">
        <title>The Genome Sequence of Puccinia striiformis f. sp. tritici PST-78.</title>
        <authorList>
            <consortium name="The Broad Institute Genome Sequencing Platform"/>
            <person name="Cuomo C."/>
            <person name="Hulbert S."/>
            <person name="Chen X."/>
            <person name="Walker B."/>
            <person name="Young S.K."/>
            <person name="Zeng Q."/>
            <person name="Gargeya S."/>
            <person name="Fitzgerald M."/>
            <person name="Haas B."/>
            <person name="Abouelleil A."/>
            <person name="Alvarado L."/>
            <person name="Arachchi H.M."/>
            <person name="Berlin A.M."/>
            <person name="Chapman S.B."/>
            <person name="Goldberg J."/>
            <person name="Griggs A."/>
            <person name="Gujja S."/>
            <person name="Hansen M."/>
            <person name="Howarth C."/>
            <person name="Imamovic A."/>
            <person name="Larimer J."/>
            <person name="McCowan C."/>
            <person name="Montmayeur A."/>
            <person name="Murphy C."/>
            <person name="Neiman D."/>
            <person name="Pearson M."/>
            <person name="Priest M."/>
            <person name="Roberts A."/>
            <person name="Saif S."/>
            <person name="Shea T."/>
            <person name="Sisk P."/>
            <person name="Sykes S."/>
            <person name="Wortman J."/>
            <person name="Nusbaum C."/>
            <person name="Birren B."/>
        </authorList>
    </citation>
    <scope>NUCLEOTIDE SEQUENCE [LARGE SCALE GENOMIC DNA]</scope>
    <source>
        <strain evidence="3">race PST-78</strain>
    </source>
</reference>
<dbReference type="Proteomes" id="UP000054564">
    <property type="component" value="Unassembled WGS sequence"/>
</dbReference>
<accession>A0A0L0VNF6</accession>
<dbReference type="PANTHER" id="PTHR45125:SF3">
    <property type="entry name" value="NO-APICAL-MERISTEM-ASSOCIATED CARBOXY-TERMINAL DOMAIN PROTEIN"/>
    <property type="match status" value="1"/>
</dbReference>
<name>A0A0L0VNF6_9BASI</name>
<dbReference type="STRING" id="1165861.A0A0L0VNF6"/>